<evidence type="ECO:0000256" key="9">
    <source>
        <dbReference type="SAM" id="SignalP"/>
    </source>
</evidence>
<reference evidence="12" key="1">
    <citation type="submission" date="2020-10" db="EMBL/GenBank/DDBJ databases">
        <title>Chromosome-scale genome assembly of the Allis shad, Alosa alosa.</title>
        <authorList>
            <person name="Margot Z."/>
            <person name="Christophe K."/>
            <person name="Cabau C."/>
            <person name="Louis A."/>
            <person name="Berthelot C."/>
            <person name="Parey E."/>
            <person name="Roest Crollius H."/>
            <person name="Montfort J."/>
            <person name="Robinson-Rechavi M."/>
            <person name="Bucao C."/>
            <person name="Bouchez O."/>
            <person name="Gislard M."/>
            <person name="Lluch J."/>
            <person name="Milhes M."/>
            <person name="Lampietro C."/>
            <person name="Lopez Roques C."/>
            <person name="Donnadieu C."/>
            <person name="Braasch I."/>
            <person name="Desvignes T."/>
            <person name="Postlethwait J."/>
            <person name="Bobe J."/>
            <person name="Guiguen Y."/>
        </authorList>
    </citation>
    <scope>NUCLEOTIDE SEQUENCE</scope>
    <source>
        <strain evidence="12">M-15738</strain>
        <tissue evidence="12">Blood</tissue>
    </source>
</reference>
<dbReference type="AlphaFoldDB" id="A0AAV6GW00"/>
<evidence type="ECO:0000256" key="4">
    <source>
        <dbReference type="ARBA" id="ARBA00022741"/>
    </source>
</evidence>
<dbReference type="PANTHER" id="PTHR11547">
    <property type="entry name" value="ARGININE OR CREATINE KINASE"/>
    <property type="match status" value="1"/>
</dbReference>
<dbReference type="EC" id="2.7.3.2" evidence="2"/>
<evidence type="ECO:0000256" key="3">
    <source>
        <dbReference type="ARBA" id="ARBA00022679"/>
    </source>
</evidence>
<evidence type="ECO:0000256" key="5">
    <source>
        <dbReference type="ARBA" id="ARBA00022777"/>
    </source>
</evidence>
<dbReference type="Pfam" id="PF02807">
    <property type="entry name" value="ATP-gua_PtransN"/>
    <property type="match status" value="1"/>
</dbReference>
<dbReference type="SUPFAM" id="SSF48034">
    <property type="entry name" value="Guanido kinase N-terminal domain"/>
    <property type="match status" value="1"/>
</dbReference>
<evidence type="ECO:0000256" key="6">
    <source>
        <dbReference type="ARBA" id="ARBA00022840"/>
    </source>
</evidence>
<evidence type="ECO:0000256" key="1">
    <source>
        <dbReference type="ARBA" id="ARBA00006798"/>
    </source>
</evidence>
<dbReference type="InterPro" id="IPR022413">
    <property type="entry name" value="ATP-guanido_PTrfase_N"/>
</dbReference>
<comment type="caution">
    <text evidence="8">Lacks conserved residue(s) required for the propagation of feature annotation.</text>
</comment>
<keyword evidence="6 8" id="KW-0067">ATP-binding</keyword>
<dbReference type="InterPro" id="IPR036802">
    <property type="entry name" value="ATP-guanido_PTrfase_N_sf"/>
</dbReference>
<evidence type="ECO:0000256" key="8">
    <source>
        <dbReference type="PROSITE-ProRule" id="PRU00843"/>
    </source>
</evidence>
<comment type="similarity">
    <text evidence="1 7">Belongs to the ATP:guanido phosphotransferase family.</text>
</comment>
<keyword evidence="13" id="KW-1185">Reference proteome</keyword>
<evidence type="ECO:0000256" key="7">
    <source>
        <dbReference type="PROSITE-ProRule" id="PRU00842"/>
    </source>
</evidence>
<dbReference type="InterPro" id="IPR014746">
    <property type="entry name" value="Gln_synth/guanido_kin_cat_dom"/>
</dbReference>
<dbReference type="GO" id="GO:0005615">
    <property type="term" value="C:extracellular space"/>
    <property type="evidence" value="ECO:0007669"/>
    <property type="project" value="TreeGrafter"/>
</dbReference>
<feature type="chain" id="PRO_5043383578" description="creatine kinase" evidence="9">
    <location>
        <begin position="25"/>
        <end position="456"/>
    </location>
</feature>
<gene>
    <name evidence="12" type="ORF">AALO_G00106140</name>
</gene>
<evidence type="ECO:0000259" key="10">
    <source>
        <dbReference type="PROSITE" id="PS51509"/>
    </source>
</evidence>
<dbReference type="InterPro" id="IPR022414">
    <property type="entry name" value="ATP-guanido_PTrfase_cat"/>
</dbReference>
<feature type="domain" description="Phosphagen kinase C-terminal" evidence="11">
    <location>
        <begin position="200"/>
        <end position="431"/>
    </location>
</feature>
<keyword evidence="5 8" id="KW-0418">Kinase</keyword>
<feature type="binding site" evidence="8">
    <location>
        <begin position="362"/>
        <end position="366"/>
    </location>
    <ligand>
        <name>ATP</name>
        <dbReference type="ChEBI" id="CHEBI:30616"/>
    </ligand>
</feature>
<accession>A0AAV6GW00</accession>
<feature type="domain" description="Phosphagen kinase N-terminal" evidence="10">
    <location>
        <begin position="84"/>
        <end position="174"/>
    </location>
</feature>
<keyword evidence="4 8" id="KW-0547">Nucleotide-binding</keyword>
<feature type="non-terminal residue" evidence="12">
    <location>
        <position position="1"/>
    </location>
</feature>
<evidence type="ECO:0000313" key="13">
    <source>
        <dbReference type="Proteomes" id="UP000823561"/>
    </source>
</evidence>
<dbReference type="Gene3D" id="1.10.135.10">
    <property type="entry name" value="ATP:guanido phosphotransferase, N-terminal domain"/>
    <property type="match status" value="1"/>
</dbReference>
<dbReference type="GO" id="GO:0005524">
    <property type="term" value="F:ATP binding"/>
    <property type="evidence" value="ECO:0007669"/>
    <property type="project" value="UniProtKB-UniRule"/>
</dbReference>
<keyword evidence="3 8" id="KW-0808">Transferase</keyword>
<dbReference type="Proteomes" id="UP000823561">
    <property type="component" value="Chromosome 7"/>
</dbReference>
<keyword evidence="9" id="KW-0732">Signal</keyword>
<organism evidence="12 13">
    <name type="scientific">Alosa alosa</name>
    <name type="common">allis shad</name>
    <dbReference type="NCBI Taxonomy" id="278164"/>
    <lineage>
        <taxon>Eukaryota</taxon>
        <taxon>Metazoa</taxon>
        <taxon>Chordata</taxon>
        <taxon>Craniata</taxon>
        <taxon>Vertebrata</taxon>
        <taxon>Euteleostomi</taxon>
        <taxon>Actinopterygii</taxon>
        <taxon>Neopterygii</taxon>
        <taxon>Teleostei</taxon>
        <taxon>Clupei</taxon>
        <taxon>Clupeiformes</taxon>
        <taxon>Clupeoidei</taxon>
        <taxon>Clupeidae</taxon>
        <taxon>Alosa</taxon>
    </lineage>
</organism>
<comment type="caution">
    <text evidence="12">The sequence shown here is derived from an EMBL/GenBank/DDBJ whole genome shotgun (WGS) entry which is preliminary data.</text>
</comment>
<proteinExistence type="inferred from homology"/>
<dbReference type="InterPro" id="IPR000749">
    <property type="entry name" value="ATP-guanido_PTrfase"/>
</dbReference>
<evidence type="ECO:0000256" key="2">
    <source>
        <dbReference type="ARBA" id="ARBA00012231"/>
    </source>
</evidence>
<sequence length="456" mass="51172">GQHSSVTHIFCYCFAAWSVAGCGASRLSDLGALKQASPTTKKMWSHQRKWRKFKSPLEFPLEAKYRPILESTFPIDPMSRFNLKRGSPQEEFPYLRGNHTLMGEILTLHLYTRQFNRATESGVIFDDIIRPGLEDPGKPTEPGQVKSVGCLAGDAQSYILFCDFFDRIIEAYHDYKMTSTQESDFNSGNLKGGEDFDAAYAVSCEIRAARCVEDFCFPMHCSRGERRALLSLAQKALTKLSEEFPGKLYSMEQLSQDGDGKGLSMMSPSPAMCKIGVARDWPSARAVWVSENGQLVILVNFEDHLKLECTRTDANLQLAFDCICANLLRLEKLYKNLRHTFVWKEHLGWVVSSPAEVGTALKASVTVRLQHLPGHKRLENVLDRLRLHMIPTDKPGLYIVTNTPTIGFTEVGVVQLVVDGVKLLISMEKRLENHGGIDDLVPTHKLSGYTDTQLHV</sequence>
<dbReference type="PANTHER" id="PTHR11547:SF52">
    <property type="entry name" value="CREATINE KINASE"/>
    <property type="match status" value="1"/>
</dbReference>
<feature type="signal peptide" evidence="9">
    <location>
        <begin position="1"/>
        <end position="24"/>
    </location>
</feature>
<evidence type="ECO:0000313" key="12">
    <source>
        <dbReference type="EMBL" id="KAG5279105.1"/>
    </source>
</evidence>
<evidence type="ECO:0000259" key="11">
    <source>
        <dbReference type="PROSITE" id="PS51510"/>
    </source>
</evidence>
<name>A0AAV6GW00_9TELE</name>
<dbReference type="PROSITE" id="PS51510">
    <property type="entry name" value="PHOSPHAGEN_KINASE_C"/>
    <property type="match status" value="1"/>
</dbReference>
<dbReference type="GO" id="GO:0046314">
    <property type="term" value="P:phosphocreatine biosynthetic process"/>
    <property type="evidence" value="ECO:0007669"/>
    <property type="project" value="InterPro"/>
</dbReference>
<dbReference type="GO" id="GO:0004111">
    <property type="term" value="F:creatine kinase activity"/>
    <property type="evidence" value="ECO:0007669"/>
    <property type="project" value="UniProtKB-EC"/>
</dbReference>
<feature type="binding site" evidence="8">
    <location>
        <begin position="203"/>
        <end position="207"/>
    </location>
    <ligand>
        <name>ATP</name>
        <dbReference type="ChEBI" id="CHEBI:30616"/>
    </ligand>
</feature>
<dbReference type="Pfam" id="PF00217">
    <property type="entry name" value="ATP-gua_Ptrans"/>
    <property type="match status" value="1"/>
</dbReference>
<dbReference type="SUPFAM" id="SSF55931">
    <property type="entry name" value="Glutamine synthetase/guanido kinase"/>
    <property type="match status" value="1"/>
</dbReference>
<feature type="binding site" evidence="8">
    <location>
        <begin position="390"/>
        <end position="395"/>
    </location>
    <ligand>
        <name>ATP</name>
        <dbReference type="ChEBI" id="CHEBI:30616"/>
    </ligand>
</feature>
<dbReference type="EMBL" id="JADWDJ010000007">
    <property type="protein sequence ID" value="KAG5279105.1"/>
    <property type="molecule type" value="Genomic_DNA"/>
</dbReference>
<protein>
    <recommendedName>
        <fullName evidence="2">creatine kinase</fullName>
        <ecNumber evidence="2">2.7.3.2</ecNumber>
    </recommendedName>
</protein>
<dbReference type="Gene3D" id="3.30.590.10">
    <property type="entry name" value="Glutamine synthetase/guanido kinase, catalytic domain"/>
    <property type="match status" value="1"/>
</dbReference>
<dbReference type="PROSITE" id="PS51509">
    <property type="entry name" value="PHOSPHAGEN_KINASE_N"/>
    <property type="match status" value="1"/>
</dbReference>